<dbReference type="CDD" id="cd00383">
    <property type="entry name" value="trans_reg_C"/>
    <property type="match status" value="1"/>
</dbReference>
<reference evidence="4 5" key="1">
    <citation type="submission" date="2016-11" db="EMBL/GenBank/DDBJ databases">
        <authorList>
            <person name="Jaros S."/>
            <person name="Januszkiewicz K."/>
            <person name="Wedrychowicz H."/>
        </authorList>
    </citation>
    <scope>NUCLEOTIDE SEQUENCE [LARGE SCALE GENOMIC DNA]</scope>
    <source>
        <strain evidence="4 5">GAS242</strain>
    </source>
</reference>
<dbReference type="Gene3D" id="3.40.50.300">
    <property type="entry name" value="P-loop containing nucleotide triphosphate hydrolases"/>
    <property type="match status" value="1"/>
</dbReference>
<dbReference type="GO" id="GO:0043531">
    <property type="term" value="F:ADP binding"/>
    <property type="evidence" value="ECO:0007669"/>
    <property type="project" value="InterPro"/>
</dbReference>
<dbReference type="PROSITE" id="PS51755">
    <property type="entry name" value="OMPR_PHOB"/>
    <property type="match status" value="1"/>
</dbReference>
<gene>
    <name evidence="4" type="ORF">SAMN05444169_7712</name>
</gene>
<dbReference type="GO" id="GO:0006355">
    <property type="term" value="P:regulation of DNA-templated transcription"/>
    <property type="evidence" value="ECO:0007669"/>
    <property type="project" value="InterPro"/>
</dbReference>
<evidence type="ECO:0000313" key="5">
    <source>
        <dbReference type="Proteomes" id="UP000190675"/>
    </source>
</evidence>
<dbReference type="InterPro" id="IPR036388">
    <property type="entry name" value="WH-like_DNA-bd_sf"/>
</dbReference>
<dbReference type="InterPro" id="IPR016032">
    <property type="entry name" value="Sig_transdc_resp-reg_C-effctor"/>
</dbReference>
<dbReference type="InterPro" id="IPR011990">
    <property type="entry name" value="TPR-like_helical_dom_sf"/>
</dbReference>
<dbReference type="AlphaFoldDB" id="A0A1M5TDV8"/>
<dbReference type="SMART" id="SM00862">
    <property type="entry name" value="Trans_reg_C"/>
    <property type="match status" value="1"/>
</dbReference>
<dbReference type="Proteomes" id="UP000190675">
    <property type="component" value="Chromosome I"/>
</dbReference>
<evidence type="ECO:0000256" key="2">
    <source>
        <dbReference type="PROSITE-ProRule" id="PRU01091"/>
    </source>
</evidence>
<dbReference type="GO" id="GO:0000160">
    <property type="term" value="P:phosphorelay signal transduction system"/>
    <property type="evidence" value="ECO:0007669"/>
    <property type="project" value="InterPro"/>
</dbReference>
<dbReference type="SUPFAM" id="SSF48452">
    <property type="entry name" value="TPR-like"/>
    <property type="match status" value="1"/>
</dbReference>
<feature type="DNA-binding region" description="OmpR/PhoB-type" evidence="2">
    <location>
        <begin position="8"/>
        <end position="106"/>
    </location>
</feature>
<feature type="domain" description="OmpR/PhoB-type" evidence="3">
    <location>
        <begin position="8"/>
        <end position="106"/>
    </location>
</feature>
<organism evidence="4 5">
    <name type="scientific">Bradyrhizobium erythrophlei</name>
    <dbReference type="NCBI Taxonomy" id="1437360"/>
    <lineage>
        <taxon>Bacteria</taxon>
        <taxon>Pseudomonadati</taxon>
        <taxon>Pseudomonadota</taxon>
        <taxon>Alphaproteobacteria</taxon>
        <taxon>Hyphomicrobiales</taxon>
        <taxon>Nitrobacteraceae</taxon>
        <taxon>Bradyrhizobium</taxon>
    </lineage>
</organism>
<protein>
    <submittedName>
        <fullName evidence="4">Predicted ATPase</fullName>
    </submittedName>
</protein>
<dbReference type="PANTHER" id="PTHR47691:SF3">
    <property type="entry name" value="HTH-TYPE TRANSCRIPTIONAL REGULATOR RV0890C-RELATED"/>
    <property type="match status" value="1"/>
</dbReference>
<dbReference type="OrthoDB" id="4473689at2"/>
<dbReference type="Pfam" id="PF00486">
    <property type="entry name" value="Trans_reg_C"/>
    <property type="match status" value="1"/>
</dbReference>
<dbReference type="InterPro" id="IPR001867">
    <property type="entry name" value="OmpR/PhoB-type_DNA-bd"/>
</dbReference>
<dbReference type="PRINTS" id="PR00364">
    <property type="entry name" value="DISEASERSIST"/>
</dbReference>
<dbReference type="SUPFAM" id="SSF46894">
    <property type="entry name" value="C-terminal effector domain of the bipartite response regulators"/>
    <property type="match status" value="1"/>
</dbReference>
<dbReference type="RefSeq" id="WP_079570886.1">
    <property type="nucleotide sequence ID" value="NZ_LT670818.1"/>
</dbReference>
<dbReference type="GO" id="GO:0003677">
    <property type="term" value="F:DNA binding"/>
    <property type="evidence" value="ECO:0007669"/>
    <property type="project" value="UniProtKB-UniRule"/>
</dbReference>
<dbReference type="Gene3D" id="1.10.10.10">
    <property type="entry name" value="Winged helix-like DNA-binding domain superfamily/Winged helix DNA-binding domain"/>
    <property type="match status" value="1"/>
</dbReference>
<name>A0A1M5TDV8_9BRAD</name>
<dbReference type="InterPro" id="IPR058852">
    <property type="entry name" value="HTH_77"/>
</dbReference>
<dbReference type="Gene3D" id="1.25.40.10">
    <property type="entry name" value="Tetratricopeptide repeat domain"/>
    <property type="match status" value="1"/>
</dbReference>
<evidence type="ECO:0000256" key="1">
    <source>
        <dbReference type="ARBA" id="ARBA00023125"/>
    </source>
</evidence>
<dbReference type="InterPro" id="IPR002182">
    <property type="entry name" value="NB-ARC"/>
</dbReference>
<sequence length="953" mass="103303">MQQRSSKSETFQFGPFRLIAPERLLLKANEPVALGSRALDILIALVERAGDVVSHRELVKRVWPDVIVEESSLRVHIAGLRRALGDGRGEARYIANLPGRGYCFVGSVQRSGQNGPPTGVSAGRRQLRTLPARLERMVGRDRIVETLRSEVTSRRFVSIVGPGGVGKTTVAIAVAHGMMTDFQDAICFVDLGALQDDALVIPAVASAVGCLEQTQDSLPRLLAFVADKRILLVLDSCEHVVESVAVLTEHLFREAPLVHMIATTREALRVEGENIHLLQSLESPPSEPKLTAVQALASPAVQLFMERAAAGGYRGKLTDREAPVVADICHQLDGMPLAIELIATRASTYGISGLAQLIGDRLMLLWQRRRSVPRHQTLQAMLDWSYDLLSERERAALCAVSVFAGAFTLEMAQAIVSGRHRDGSQVANDVASLAEKSLISVSQTEGANSYRLLDTTRAYAAIKLKERGEAKTAARRHALHYAERLVGFQANVLKDRDLTAYARQIGDIRAALEWSFSTSGDTSIGVELGAGAVPLFLGLSLLSECLRWCRQTIFALGEEDRGTKLELALQLSLAISSTYVHGNSDEVGTALERGLSLAESLGDTEYQLHFLSGLNLFRTRLSDFGGALAAAERYAAAAKELGGSREIVAAEWMLGASQHLVGNQASAQQSYETGFARAAAADVSQLHFYGYDHQVRALIGYARTLWLRGFPDQAAQLAQQGIEVAGRQEHPVTLCICLLYATPVFLWRGDQQIAEDLIERLVAYAARYSLAPYYAGGLGLRGELMLAGGEIKLGVEALRTALSTLQTERQYILSFAFSRALAEGLGRSGQAAEATTIIDALVAGAACGSGTFELPNLLRARAEVLLATSRENWPAAEASLMASLDCARQQSALGWELRAAIALGRLWTDHGRGGEARTLLADVYERFTEGFETADLSEAERQLRATGARTSHR</sequence>
<dbReference type="Pfam" id="PF25872">
    <property type="entry name" value="HTH_77"/>
    <property type="match status" value="1"/>
</dbReference>
<dbReference type="PANTHER" id="PTHR47691">
    <property type="entry name" value="REGULATOR-RELATED"/>
    <property type="match status" value="1"/>
</dbReference>
<keyword evidence="1 2" id="KW-0238">DNA-binding</keyword>
<accession>A0A1M5TDV8</accession>
<dbReference type="SUPFAM" id="SSF52540">
    <property type="entry name" value="P-loop containing nucleoside triphosphate hydrolases"/>
    <property type="match status" value="1"/>
</dbReference>
<dbReference type="EMBL" id="LT670818">
    <property type="protein sequence ID" value="SHH48888.1"/>
    <property type="molecule type" value="Genomic_DNA"/>
</dbReference>
<proteinExistence type="predicted"/>
<dbReference type="Pfam" id="PF00931">
    <property type="entry name" value="NB-ARC"/>
    <property type="match status" value="1"/>
</dbReference>
<evidence type="ECO:0000313" key="4">
    <source>
        <dbReference type="EMBL" id="SHH48888.1"/>
    </source>
</evidence>
<dbReference type="InterPro" id="IPR027417">
    <property type="entry name" value="P-loop_NTPase"/>
</dbReference>
<evidence type="ECO:0000259" key="3">
    <source>
        <dbReference type="PROSITE" id="PS51755"/>
    </source>
</evidence>